<dbReference type="InterPro" id="IPR013758">
    <property type="entry name" value="Topo_IIA_A/C_ab"/>
</dbReference>
<dbReference type="SUPFAM" id="SSF56719">
    <property type="entry name" value="Type II DNA topoisomerase"/>
    <property type="match status" value="1"/>
</dbReference>
<dbReference type="Gene3D" id="3.90.199.10">
    <property type="entry name" value="Topoisomerase II, domain 5"/>
    <property type="match status" value="1"/>
</dbReference>
<dbReference type="InterPro" id="IPR002205">
    <property type="entry name" value="Topo_IIA_dom_A"/>
</dbReference>
<protein>
    <recommendedName>
        <fullName evidence="3">DNA topoisomerase (ATP-hydrolyzing)</fullName>
        <ecNumber evidence="3">5.6.2.2</ecNumber>
    </recommendedName>
</protein>
<dbReference type="InterPro" id="IPR006691">
    <property type="entry name" value="GyrA/parC_rep"/>
</dbReference>
<dbReference type="GO" id="GO:0009330">
    <property type="term" value="C:DNA topoisomerase type II (double strand cut, ATP-hydrolyzing) complex"/>
    <property type="evidence" value="ECO:0007669"/>
    <property type="project" value="TreeGrafter"/>
</dbReference>
<dbReference type="Proteomes" id="UP000011728">
    <property type="component" value="Chromosome"/>
</dbReference>
<dbReference type="NCBIfam" id="NF010586">
    <property type="entry name" value="PRK13979.1"/>
    <property type="match status" value="1"/>
</dbReference>
<keyword evidence="11" id="KW-1185">Reference proteome</keyword>
<proteinExistence type="inferred from homology"/>
<dbReference type="PROSITE" id="PS52040">
    <property type="entry name" value="TOPO_IIA"/>
    <property type="match status" value="1"/>
</dbReference>
<accession>M1N4I8</accession>
<dbReference type="PANTHER" id="PTHR43493:SF5">
    <property type="entry name" value="DNA GYRASE SUBUNIT A, CHLOROPLASTIC_MITOCHONDRIAL"/>
    <property type="match status" value="1"/>
</dbReference>
<evidence type="ECO:0000256" key="4">
    <source>
        <dbReference type="ARBA" id="ARBA00023029"/>
    </source>
</evidence>
<keyword evidence="8" id="KW-0175">Coiled coil</keyword>
<dbReference type="PATRIC" id="fig|931276.5.peg.4640"/>
<evidence type="ECO:0000256" key="5">
    <source>
        <dbReference type="ARBA" id="ARBA00023125"/>
    </source>
</evidence>
<dbReference type="SUPFAM" id="SSF101904">
    <property type="entry name" value="GyrA/ParC C-terminal domain-like"/>
    <property type="match status" value="2"/>
</dbReference>
<dbReference type="GO" id="GO:0006265">
    <property type="term" value="P:DNA topological change"/>
    <property type="evidence" value="ECO:0007669"/>
    <property type="project" value="UniProtKB-UniRule"/>
</dbReference>
<evidence type="ECO:0000256" key="2">
    <source>
        <dbReference type="ARBA" id="ARBA00008263"/>
    </source>
</evidence>
<dbReference type="CDD" id="cd00187">
    <property type="entry name" value="TOP4c"/>
    <property type="match status" value="1"/>
</dbReference>
<dbReference type="InterPro" id="IPR035516">
    <property type="entry name" value="Gyrase/topoIV_suA_C"/>
</dbReference>
<dbReference type="InterPro" id="IPR050220">
    <property type="entry name" value="Type_II_DNA_Topoisomerases"/>
</dbReference>
<dbReference type="Gene3D" id="3.30.1360.40">
    <property type="match status" value="1"/>
</dbReference>
<comment type="catalytic activity">
    <reaction evidence="1 7">
        <text>ATP-dependent breakage, passage and rejoining of double-stranded DNA.</text>
        <dbReference type="EC" id="5.6.2.2"/>
    </reaction>
</comment>
<organism evidence="10 11">
    <name type="scientific">Clostridium saccharoperbutylacetonicum N1-4(HMT)</name>
    <dbReference type="NCBI Taxonomy" id="931276"/>
    <lineage>
        <taxon>Bacteria</taxon>
        <taxon>Bacillati</taxon>
        <taxon>Bacillota</taxon>
        <taxon>Clostridia</taxon>
        <taxon>Eubacteriales</taxon>
        <taxon>Clostridiaceae</taxon>
        <taxon>Clostridium</taxon>
    </lineage>
</organism>
<evidence type="ECO:0000313" key="10">
    <source>
        <dbReference type="EMBL" id="AGF58357.1"/>
    </source>
</evidence>
<evidence type="ECO:0000256" key="6">
    <source>
        <dbReference type="ARBA" id="ARBA00023235"/>
    </source>
</evidence>
<name>M1N4I8_9CLOT</name>
<evidence type="ECO:0000256" key="7">
    <source>
        <dbReference type="PROSITE-ProRule" id="PRU01384"/>
    </source>
</evidence>
<dbReference type="HOGENOM" id="CLU_002977_5_0_9"/>
<reference evidence="10 11" key="1">
    <citation type="submission" date="2013-02" db="EMBL/GenBank/DDBJ databases">
        <title>Genome sequence of Clostridium saccharoperbutylacetonicum N1-4(HMT).</title>
        <authorList>
            <person name="Poehlein A."/>
            <person name="Daniel R."/>
        </authorList>
    </citation>
    <scope>NUCLEOTIDE SEQUENCE [LARGE SCALE GENOMIC DNA]</scope>
    <source>
        <strain evidence="11">N1-4(HMT)</strain>
    </source>
</reference>
<evidence type="ECO:0000259" key="9">
    <source>
        <dbReference type="PROSITE" id="PS52040"/>
    </source>
</evidence>
<dbReference type="EC" id="5.6.2.2" evidence="3"/>
<dbReference type="STRING" id="36745.CLSAP_43740"/>
<dbReference type="RefSeq" id="WP_015394668.1">
    <property type="nucleotide sequence ID" value="NC_020291.1"/>
</dbReference>
<dbReference type="Pfam" id="PF03989">
    <property type="entry name" value="DNA_gyraseA_C"/>
    <property type="match status" value="6"/>
</dbReference>
<dbReference type="InterPro" id="IPR013760">
    <property type="entry name" value="Topo_IIA-like_dom_sf"/>
</dbReference>
<dbReference type="GO" id="GO:0005737">
    <property type="term" value="C:cytoplasm"/>
    <property type="evidence" value="ECO:0007669"/>
    <property type="project" value="TreeGrafter"/>
</dbReference>
<gene>
    <name evidence="10" type="primary">gyrA2</name>
    <name evidence="10" type="ORF">Cspa_c46040</name>
</gene>
<dbReference type="InterPro" id="IPR013757">
    <property type="entry name" value="Topo_IIA_A_a_sf"/>
</dbReference>
<dbReference type="GO" id="GO:0005524">
    <property type="term" value="F:ATP binding"/>
    <property type="evidence" value="ECO:0007669"/>
    <property type="project" value="InterPro"/>
</dbReference>
<keyword evidence="5 7" id="KW-0238">DNA-binding</keyword>
<dbReference type="OrthoDB" id="9806486at2"/>
<feature type="active site" description="O-(5'-phospho-DNA)-tyrosine intermediate" evidence="7">
    <location>
        <position position="129"/>
    </location>
</feature>
<dbReference type="GO" id="GO:0034335">
    <property type="term" value="F:DNA negative supercoiling activity"/>
    <property type="evidence" value="ECO:0007669"/>
    <property type="project" value="UniProtKB-ARBA"/>
</dbReference>
<keyword evidence="6 7" id="KW-0413">Isomerase</keyword>
<dbReference type="SMART" id="SM00434">
    <property type="entry name" value="TOP4c"/>
    <property type="match status" value="1"/>
</dbReference>
<feature type="domain" description="Topo IIA-type catalytic" evidence="9">
    <location>
        <begin position="41"/>
        <end position="514"/>
    </location>
</feature>
<dbReference type="Gene3D" id="1.10.268.10">
    <property type="entry name" value="Topoisomerase, domain 3"/>
    <property type="match status" value="1"/>
</dbReference>
<sequence length="972" mass="110747">MAKKNENNIPKDNNIINIPIEEAMPENYLPYAIEVAKDRALPDVRDGLKPVHRRILYGAYMLKAFPDRPYYKSARIVGDILGKYHPHGDTSVYESMVILAQDFSTRAPLIEGHGNWGSIDGDGAAAMRYTEARVSPIAMEMLRDIEKDTVDMVPNYSDSEMEPKVLPSRYPNLLVNGTFGIAVGLATNIPPHNLGEVTDGVLAYIDNNEITTSELMKYIKGPDLPTGGILIGEKSILAAYETGEGKVAYRAKTNIEKLENGRIGIVITEFPFRRNKSKLLQTISEMTGDKRHAKALEAITDIRDESDRNGIRAVVELKKNADEDVADKILKYLFKKTDLQCNISFNMVALANGKPETMSLKAIIRYYVEHQKEIITRRTSKELEVAKKRHHIVEGFIKAISILDEVIAMIRSSKSKKDASINLIDKFGFSEDQAQAVLELMLYRLTGLEIEVFQKEYEQLDKLIKKLEKILSSEKELLKVVKSELKEISDKYADKRRTEIVHDDSESKIELEELIVIEDVVITVSKDGFVKRMPLKNYNRSSSNPEDIEYREGDYLSFLVNSNTKDTLVVFTDKGFMYQTKGINISELKWKEKGERLDEIIKTLNLEEEKIVSAISIDNFSPSNALRFITKKGGIKLSSLDKFQTSYTKLQALKLREDDELIDVCLRELEEEQKFLRVKSKLGLEFTLEVKALEDTSRNILPMQLFNFPKEDEIIEVEDSEELEYFEINLGITDKKKFRAFERIKEDALKVKTNSLKEILMFSNKGFVYKVPAFLMKKVLKEEIEVEAFLGKLEKGEKIISLKSIDSYTDEDLAVYTFSKKGMIKKTLLKEFEGDFFKQVCYKFKYEDDEVISTEVEQLKFGHLIMITKKGMAIRFPVENVNTMGKIASGVTGISLRDEDEVIFGKYHSNYKSGEGNSVILSESDMEVMLVSKSKEKSVLKINDIKLQNRAGRGANIMVIVLDDEIKEVTLR</sequence>
<dbReference type="FunFam" id="1.10.268.10:FF:000001">
    <property type="entry name" value="DNA gyrase subunit A"/>
    <property type="match status" value="1"/>
</dbReference>
<feature type="coiled-coil region" evidence="8">
    <location>
        <begin position="450"/>
        <end position="491"/>
    </location>
</feature>
<dbReference type="KEGG" id="csr:Cspa_c46040"/>
<dbReference type="GO" id="GO:0003677">
    <property type="term" value="F:DNA binding"/>
    <property type="evidence" value="ECO:0007669"/>
    <property type="project" value="UniProtKB-UniRule"/>
</dbReference>
<evidence type="ECO:0000256" key="8">
    <source>
        <dbReference type="SAM" id="Coils"/>
    </source>
</evidence>
<dbReference type="AlphaFoldDB" id="M1N4I8"/>
<keyword evidence="4 7" id="KW-0799">Topoisomerase</keyword>
<evidence type="ECO:0000313" key="11">
    <source>
        <dbReference type="Proteomes" id="UP000011728"/>
    </source>
</evidence>
<comment type="similarity">
    <text evidence="2">Belongs to the type II topoisomerase GyrA/ParC subunit family.</text>
</comment>
<dbReference type="PANTHER" id="PTHR43493">
    <property type="entry name" value="DNA GYRASE/TOPOISOMERASE SUBUNIT A"/>
    <property type="match status" value="1"/>
</dbReference>
<dbReference type="NCBIfam" id="NF004044">
    <property type="entry name" value="PRK05561.1"/>
    <property type="match status" value="1"/>
</dbReference>
<evidence type="ECO:0000256" key="1">
    <source>
        <dbReference type="ARBA" id="ARBA00000185"/>
    </source>
</evidence>
<dbReference type="Gene3D" id="2.120.10.90">
    <property type="entry name" value="DNA gyrase/topoisomerase IV, subunit A, C-terminal"/>
    <property type="match status" value="2"/>
</dbReference>
<dbReference type="EMBL" id="CP004121">
    <property type="protein sequence ID" value="AGF58357.1"/>
    <property type="molecule type" value="Genomic_DNA"/>
</dbReference>
<evidence type="ECO:0000256" key="3">
    <source>
        <dbReference type="ARBA" id="ARBA00012895"/>
    </source>
</evidence>
<dbReference type="Pfam" id="PF00521">
    <property type="entry name" value="DNA_topoisoIV"/>
    <property type="match status" value="1"/>
</dbReference>
<dbReference type="eggNOG" id="COG0188">
    <property type="taxonomic scope" value="Bacteria"/>
</dbReference>